<dbReference type="SMART" id="SM00166">
    <property type="entry name" value="UBX"/>
    <property type="match status" value="1"/>
</dbReference>
<dbReference type="PANTHER" id="PTHR23322:SF1">
    <property type="entry name" value="FAS-ASSOCIATED FACTOR 2"/>
    <property type="match status" value="1"/>
</dbReference>
<name>A0A9W5WVW9_BABOV</name>
<keyword evidence="4" id="KW-1185">Reference proteome</keyword>
<dbReference type="Gene3D" id="3.10.20.90">
    <property type="entry name" value="Phosphatidylinositol 3-kinase Catalytic Subunit, Chain A, domain 1"/>
    <property type="match status" value="1"/>
</dbReference>
<dbReference type="Pfam" id="PF21021">
    <property type="entry name" value="FAF1"/>
    <property type="match status" value="1"/>
</dbReference>
<dbReference type="PROSITE" id="PS50033">
    <property type="entry name" value="UBX"/>
    <property type="match status" value="1"/>
</dbReference>
<protein>
    <submittedName>
        <fullName evidence="3">UBX domain-containing protein</fullName>
    </submittedName>
</protein>
<proteinExistence type="predicted"/>
<comment type="caution">
    <text evidence="3">The sequence shown here is derived from an EMBL/GenBank/DDBJ whole genome shotgun (WGS) entry which is preliminary data.</text>
</comment>
<dbReference type="InterPro" id="IPR036249">
    <property type="entry name" value="Thioredoxin-like_sf"/>
</dbReference>
<dbReference type="SMART" id="SM00594">
    <property type="entry name" value="UAS"/>
    <property type="match status" value="1"/>
</dbReference>
<sequence length="354" mass="39823">MDSAKTSLSVASHCASRLYGLLRDITLSFINCCYVTLTVCHNIICILLGVPSSAFRKQFESRHGTVHPKFYEGSFQSAKSLAFRNGKLLAVYLHPGTNKNSSDQFLTNELLTELLDANFVFYVGHGKGPRMRRLIHEFSARRLPHMSVVIMKSEVEYTLIATVEDFSSIDEVIATIANAVDNPLRSLQSDLGNPDANRQLINEQDEALTKAMEADICRIRAKELQATNDLQRNRIREDNLRKREEVIRNRKSFAKTFSGPKPTGDTKIKVRLPSGCTIESVFDKDDTVEKLYEWAGAAEYFSAKSVKIPYNFDLSTMYPSKTLSDRSQTLESANLCPNASLVLISRDDTDEEDM</sequence>
<dbReference type="CDD" id="cd01767">
    <property type="entry name" value="UBX"/>
    <property type="match status" value="1"/>
</dbReference>
<dbReference type="Pfam" id="PF00789">
    <property type="entry name" value="UBX"/>
    <property type="match status" value="1"/>
</dbReference>
<keyword evidence="1" id="KW-0175">Coiled coil</keyword>
<dbReference type="SUPFAM" id="SSF52833">
    <property type="entry name" value="Thioredoxin-like"/>
    <property type="match status" value="1"/>
</dbReference>
<dbReference type="InterPro" id="IPR006577">
    <property type="entry name" value="UAS"/>
</dbReference>
<evidence type="ECO:0000256" key="1">
    <source>
        <dbReference type="ARBA" id="ARBA00023054"/>
    </source>
</evidence>
<dbReference type="AlphaFoldDB" id="A0A9W5WVW9"/>
<dbReference type="GO" id="GO:0005783">
    <property type="term" value="C:endoplasmic reticulum"/>
    <property type="evidence" value="ECO:0007669"/>
    <property type="project" value="TreeGrafter"/>
</dbReference>
<dbReference type="InterPro" id="IPR029071">
    <property type="entry name" value="Ubiquitin-like_domsf"/>
</dbReference>
<organism evidence="3 4">
    <name type="scientific">Babesia ovis</name>
    <dbReference type="NCBI Taxonomy" id="5869"/>
    <lineage>
        <taxon>Eukaryota</taxon>
        <taxon>Sar</taxon>
        <taxon>Alveolata</taxon>
        <taxon>Apicomplexa</taxon>
        <taxon>Aconoidasida</taxon>
        <taxon>Piroplasmida</taxon>
        <taxon>Babesiidae</taxon>
        <taxon>Babesia</taxon>
    </lineage>
</organism>
<dbReference type="EMBL" id="BLIY01000020">
    <property type="protein sequence ID" value="GFE55376.1"/>
    <property type="molecule type" value="Genomic_DNA"/>
</dbReference>
<dbReference type="SUPFAM" id="SSF54236">
    <property type="entry name" value="Ubiquitin-like"/>
    <property type="match status" value="1"/>
</dbReference>
<gene>
    <name evidence="3" type="ORF">BaOVIS_027800</name>
</gene>
<dbReference type="OrthoDB" id="1026733at2759"/>
<dbReference type="InterPro" id="IPR049483">
    <property type="entry name" value="FAF1_2-like_UAS"/>
</dbReference>
<dbReference type="Gene3D" id="3.40.30.10">
    <property type="entry name" value="Glutaredoxin"/>
    <property type="match status" value="1"/>
</dbReference>
<dbReference type="InterPro" id="IPR001012">
    <property type="entry name" value="UBX_dom"/>
</dbReference>
<evidence type="ECO:0000313" key="3">
    <source>
        <dbReference type="EMBL" id="GFE55376.1"/>
    </source>
</evidence>
<reference evidence="3" key="1">
    <citation type="submission" date="2019-12" db="EMBL/GenBank/DDBJ databases">
        <title>Genome sequence of Babesia ovis.</title>
        <authorList>
            <person name="Yamagishi J."/>
            <person name="Sevinc F."/>
            <person name="Xuan X."/>
        </authorList>
    </citation>
    <scope>NUCLEOTIDE SEQUENCE</scope>
    <source>
        <strain evidence="3">Selcuk</strain>
    </source>
</reference>
<feature type="domain" description="UBX" evidence="2">
    <location>
        <begin position="261"/>
        <end position="343"/>
    </location>
</feature>
<dbReference type="PANTHER" id="PTHR23322">
    <property type="entry name" value="FAS-ASSOCIATED PROTEIN"/>
    <property type="match status" value="1"/>
</dbReference>
<dbReference type="InterPro" id="IPR050730">
    <property type="entry name" value="UBX_domain-protein"/>
</dbReference>
<evidence type="ECO:0000313" key="4">
    <source>
        <dbReference type="Proteomes" id="UP001057455"/>
    </source>
</evidence>
<accession>A0A9W5WVW9</accession>
<dbReference type="GO" id="GO:0036503">
    <property type="term" value="P:ERAD pathway"/>
    <property type="evidence" value="ECO:0007669"/>
    <property type="project" value="TreeGrafter"/>
</dbReference>
<dbReference type="GO" id="GO:0043130">
    <property type="term" value="F:ubiquitin binding"/>
    <property type="evidence" value="ECO:0007669"/>
    <property type="project" value="TreeGrafter"/>
</dbReference>
<evidence type="ECO:0000259" key="2">
    <source>
        <dbReference type="PROSITE" id="PS50033"/>
    </source>
</evidence>
<dbReference type="Proteomes" id="UP001057455">
    <property type="component" value="Unassembled WGS sequence"/>
</dbReference>